<dbReference type="GO" id="GO:0090599">
    <property type="term" value="F:alpha-glucosidase activity"/>
    <property type="evidence" value="ECO:0007669"/>
    <property type="project" value="TreeGrafter"/>
</dbReference>
<keyword evidence="7" id="KW-1185">Reference proteome</keyword>
<dbReference type="EMBL" id="JAKWFO010000005">
    <property type="protein sequence ID" value="KAI9635391.1"/>
    <property type="molecule type" value="Genomic_DNA"/>
</dbReference>
<evidence type="ECO:0000259" key="3">
    <source>
        <dbReference type="Pfam" id="PF01055"/>
    </source>
</evidence>
<feature type="domain" description="Glycosyl hydrolase family 31 C-terminal" evidence="5">
    <location>
        <begin position="515"/>
        <end position="606"/>
    </location>
</feature>
<comment type="caution">
    <text evidence="6">The sequence shown here is derived from an EMBL/GenBank/DDBJ whole genome shotgun (WGS) entry which is preliminary data.</text>
</comment>
<dbReference type="InterPro" id="IPR048395">
    <property type="entry name" value="Glyco_hydro_31_C"/>
</dbReference>
<evidence type="ECO:0000313" key="7">
    <source>
        <dbReference type="Proteomes" id="UP001164286"/>
    </source>
</evidence>
<feature type="domain" description="Glycoside hydrolase family 31 TIM barrel" evidence="3">
    <location>
        <begin position="203"/>
        <end position="506"/>
    </location>
</feature>
<dbReference type="GeneID" id="77726592"/>
<organism evidence="6 7">
    <name type="scientific">Dioszegia hungarica</name>
    <dbReference type="NCBI Taxonomy" id="4972"/>
    <lineage>
        <taxon>Eukaryota</taxon>
        <taxon>Fungi</taxon>
        <taxon>Dikarya</taxon>
        <taxon>Basidiomycota</taxon>
        <taxon>Agaricomycotina</taxon>
        <taxon>Tremellomycetes</taxon>
        <taxon>Tremellales</taxon>
        <taxon>Bulleribasidiaceae</taxon>
        <taxon>Dioszegia</taxon>
    </lineage>
</organism>
<dbReference type="GO" id="GO:0006491">
    <property type="term" value="P:N-glycan processing"/>
    <property type="evidence" value="ECO:0007669"/>
    <property type="project" value="TreeGrafter"/>
</dbReference>
<gene>
    <name evidence="6" type="ORF">MKK02DRAFT_27756</name>
</gene>
<keyword evidence="2" id="KW-0326">Glycosidase</keyword>
<dbReference type="Pfam" id="PF17137">
    <property type="entry name" value="DUF5110"/>
    <property type="match status" value="1"/>
</dbReference>
<evidence type="ECO:0000256" key="2">
    <source>
        <dbReference type="RuleBase" id="RU361185"/>
    </source>
</evidence>
<evidence type="ECO:0000256" key="1">
    <source>
        <dbReference type="ARBA" id="ARBA00007806"/>
    </source>
</evidence>
<proteinExistence type="inferred from homology"/>
<dbReference type="InterPro" id="IPR017853">
    <property type="entry name" value="GH"/>
</dbReference>
<feature type="domain" description="DUF5110" evidence="4">
    <location>
        <begin position="628"/>
        <end position="686"/>
    </location>
</feature>
<dbReference type="Gene3D" id="3.20.20.80">
    <property type="entry name" value="Glycosidases"/>
    <property type="match status" value="1"/>
</dbReference>
<dbReference type="PANTHER" id="PTHR22762">
    <property type="entry name" value="ALPHA-GLUCOSIDASE"/>
    <property type="match status" value="1"/>
</dbReference>
<dbReference type="Pfam" id="PF21365">
    <property type="entry name" value="Glyco_hydro_31_3rd"/>
    <property type="match status" value="1"/>
</dbReference>
<evidence type="ECO:0000259" key="5">
    <source>
        <dbReference type="Pfam" id="PF21365"/>
    </source>
</evidence>
<dbReference type="InterPro" id="IPR000322">
    <property type="entry name" value="Glyco_hydro_31_TIM"/>
</dbReference>
<dbReference type="GO" id="GO:0005975">
    <property type="term" value="P:carbohydrate metabolic process"/>
    <property type="evidence" value="ECO:0007669"/>
    <property type="project" value="InterPro"/>
</dbReference>
<accession>A0AA38H8F7</accession>
<dbReference type="Proteomes" id="UP001164286">
    <property type="component" value="Unassembled WGS sequence"/>
</dbReference>
<evidence type="ECO:0000259" key="4">
    <source>
        <dbReference type="Pfam" id="PF17137"/>
    </source>
</evidence>
<comment type="similarity">
    <text evidence="1 2">Belongs to the glycosyl hydrolase 31 family.</text>
</comment>
<protein>
    <submittedName>
        <fullName evidence="6">Family 31 glycoside hydrolase</fullName>
    </submittedName>
</protein>
<dbReference type="InterPro" id="IPR033403">
    <property type="entry name" value="DUF5110"/>
</dbReference>
<sequence>MSSPLEFKNSVTTPSPLFSAYDPTPNPESTVQGENYRFTVISEGCIRYEYSPDGKFEDRASTFAVHRNLPKPKYNVLRDNEGGLEIKTDRLHLQYDGKAFTASGLYCDLVGQEWMQTWRYGFTPGTLGGTCRTLDGVDGRTKLEEGILSPSSITVLDDSGSMIFSPDGWVDTRVKGRIDGYLFGYGGDFREALRIYYEISGKPPMLPRWALGNWWSRYYPYSGEGYLELMDRFKEEKVPLAVAVIDMDWHKVDIPEEYGTPWTGYTWEKKLFPDHVKFMQELHDRDLKITLNTHPADGVRGFEDAYPEMCKVLNRDPSDKHPVNFDCTSREFLSAYMTTLHHPMEDEGADFWWIDWQQGTHSRIPGIDPLWMLNHYHFIDSTRRMGRPMTFSRYAGPGSGRYPIGFSGDALVTWDTLNFQPEFTATAANIGFGWWSHDIGGHWAGIKDDELATRWVQLGCFSPILRLHSSNNPFNCREPWHHGAEAEKVQSNFLRLRHRLVPYTYTEAIRCATEGRSLVEPIYYDYSHRSEAYKNKNQSTFGTQLIINPITSPRDKGTMMGRADTWLPPGLWVDLFTYVVYDGDRVTALHRTLESLPVLAKPGAIIPLESTKEVGNGCLIPEEMEAVVVVGADGEYELLEDDGSGAQVEEVKFSTTKITLNQSAGTITIHSSANHIVKQRKWSIRLPAYTNSFNITAKAGSDIDITANRKQYHTVIELPSLPTSSDIIISLPANPQLDETNDVLPRIQRLLNSMQIGHNPKLDIWNAVKAEGKPHVRLSRLEALGVDAQVESAVKEIMFARG</sequence>
<reference evidence="6" key="1">
    <citation type="journal article" date="2022" name="G3 (Bethesda)">
        <title>High quality genome of the basidiomycete yeast Dioszegia hungarica PDD-24b-2 isolated from cloud water.</title>
        <authorList>
            <person name="Jarrige D."/>
            <person name="Haridas S."/>
            <person name="Bleykasten-Grosshans C."/>
            <person name="Joly M."/>
            <person name="Nadalig T."/>
            <person name="Sancelme M."/>
            <person name="Vuilleumier S."/>
            <person name="Grigoriev I.V."/>
            <person name="Amato P."/>
            <person name="Bringel F."/>
        </authorList>
    </citation>
    <scope>NUCLEOTIDE SEQUENCE</scope>
    <source>
        <strain evidence="6">PDD-24b-2</strain>
    </source>
</reference>
<dbReference type="SUPFAM" id="SSF51445">
    <property type="entry name" value="(Trans)glycosidases"/>
    <property type="match status" value="1"/>
</dbReference>
<evidence type="ECO:0000313" key="6">
    <source>
        <dbReference type="EMBL" id="KAI9635391.1"/>
    </source>
</evidence>
<dbReference type="Gene3D" id="2.60.40.1180">
    <property type="entry name" value="Golgi alpha-mannosidase II"/>
    <property type="match status" value="2"/>
</dbReference>
<dbReference type="AlphaFoldDB" id="A0AA38H8F7"/>
<dbReference type="CDD" id="cd06595">
    <property type="entry name" value="GH31_u1"/>
    <property type="match status" value="1"/>
</dbReference>
<keyword evidence="2 6" id="KW-0378">Hydrolase</keyword>
<name>A0AA38H8F7_9TREE</name>
<dbReference type="InterPro" id="IPR013780">
    <property type="entry name" value="Glyco_hydro_b"/>
</dbReference>
<dbReference type="RefSeq" id="XP_052945168.1">
    <property type="nucleotide sequence ID" value="XM_053087391.1"/>
</dbReference>
<dbReference type="SUPFAM" id="SSF51011">
    <property type="entry name" value="Glycosyl hydrolase domain"/>
    <property type="match status" value="1"/>
</dbReference>
<dbReference type="Pfam" id="PF01055">
    <property type="entry name" value="Glyco_hydro_31_2nd"/>
    <property type="match status" value="1"/>
</dbReference>
<dbReference type="PANTHER" id="PTHR22762:SF89">
    <property type="entry name" value="ALPHA-XYLOSIDASE"/>
    <property type="match status" value="1"/>
</dbReference>